<gene>
    <name evidence="9" type="ORF">SAMN04488023_12074</name>
</gene>
<feature type="domain" description="Beta-hexosaminidase bacterial type N-terminal" evidence="8">
    <location>
        <begin position="46"/>
        <end position="173"/>
    </location>
</feature>
<dbReference type="EMBL" id="FOGG01000020">
    <property type="protein sequence ID" value="SER91726.1"/>
    <property type="molecule type" value="Genomic_DNA"/>
</dbReference>
<evidence type="ECO:0000256" key="5">
    <source>
        <dbReference type="ARBA" id="ARBA00023295"/>
    </source>
</evidence>
<evidence type="ECO:0000256" key="1">
    <source>
        <dbReference type="ARBA" id="ARBA00001231"/>
    </source>
</evidence>
<proteinExistence type="inferred from homology"/>
<dbReference type="GO" id="GO:0004563">
    <property type="term" value="F:beta-N-acetylhexosaminidase activity"/>
    <property type="evidence" value="ECO:0007669"/>
    <property type="project" value="UniProtKB-EC"/>
</dbReference>
<comment type="catalytic activity">
    <reaction evidence="1">
        <text>Hydrolysis of terminal non-reducing N-acetyl-D-hexosamine residues in N-acetyl-beta-D-hexosaminides.</text>
        <dbReference type="EC" id="3.2.1.52"/>
    </reaction>
</comment>
<evidence type="ECO:0000313" key="9">
    <source>
        <dbReference type="EMBL" id="SER91726.1"/>
    </source>
</evidence>
<keyword evidence="5" id="KW-0326">Glycosidase</keyword>
<evidence type="ECO:0000259" key="8">
    <source>
        <dbReference type="Pfam" id="PF02838"/>
    </source>
</evidence>
<name>A0A1H9T3N4_9SPHI</name>
<evidence type="ECO:0000256" key="3">
    <source>
        <dbReference type="ARBA" id="ARBA00012663"/>
    </source>
</evidence>
<reference evidence="9 10" key="1">
    <citation type="submission" date="2016-10" db="EMBL/GenBank/DDBJ databases">
        <authorList>
            <person name="de Groot N.N."/>
        </authorList>
    </citation>
    <scope>NUCLEOTIDE SEQUENCE [LARGE SCALE GENOMIC DNA]</scope>
    <source>
        <strain evidence="9 10">DSM 18610</strain>
    </source>
</reference>
<dbReference type="Proteomes" id="UP000199572">
    <property type="component" value="Unassembled WGS sequence"/>
</dbReference>
<keyword evidence="10" id="KW-1185">Reference proteome</keyword>
<evidence type="ECO:0000259" key="7">
    <source>
        <dbReference type="Pfam" id="PF00728"/>
    </source>
</evidence>
<sequence length="571" mass="63924">MPTTASPLPSKISGINYFTGIMKKTCLSLFLLLLAACFNSLGAQQLAIIPEPVKTERFKGSFLLSDPVKIYADAKDSLIRLHADYLSAALKTVTGLEPGRSDQKSRAQFRLLKGKFAGLGEEGYLLNIDASGISISANTGKGIFYGIQSLLQLLPAYQNNAIISLPYLKVTDYPRFGWRGMMLDVSRHFFSAEAVKRYIDLLAAYKMNVFHWHLSDSEGWRLEIKKYPKLTRVGAWRKEVPGSVFYRNHQALPADTFNYGGYYTQSEAREIVHYASLRNITVIPEIDMPGHSDAAIAAYPGLSCSGLAQPVRSSFGGDPNALANYCAGKEESFQFLEGVLSEVIDIFPSAYIHIGGDEVNKTSWKNCSACQQRIKNQGLKDEHELQSYFISRIGRFLQSKDRKLIGWDEILEGGLPGGATVMSWRGESGGIKAARMHRTVVMTPVKPLYFNRYQADTLTVQQPLAARFSINTLKDVYQYRPIPKELSSTEASFVLGAQGCLWTEFISSENDLERMVLPRMLALSEVLWSKEQSLNWNKFNNKLYFHAKRLGAEGKNIFSGVPFLYNNIEVR</sequence>
<organism evidence="9 10">
    <name type="scientific">Pedobacter rhizosphaerae</name>
    <dbReference type="NCBI Taxonomy" id="390241"/>
    <lineage>
        <taxon>Bacteria</taxon>
        <taxon>Pseudomonadati</taxon>
        <taxon>Bacteroidota</taxon>
        <taxon>Sphingobacteriia</taxon>
        <taxon>Sphingobacteriales</taxon>
        <taxon>Sphingobacteriaceae</taxon>
        <taxon>Pedobacter</taxon>
    </lineage>
</organism>
<dbReference type="InterPro" id="IPR025705">
    <property type="entry name" value="Beta_hexosaminidase_sua/sub"/>
</dbReference>
<dbReference type="Pfam" id="PF02838">
    <property type="entry name" value="Glyco_hydro_20b"/>
    <property type="match status" value="1"/>
</dbReference>
<evidence type="ECO:0000313" key="10">
    <source>
        <dbReference type="Proteomes" id="UP000199572"/>
    </source>
</evidence>
<dbReference type="CDD" id="cd06563">
    <property type="entry name" value="GH20_chitobiase-like"/>
    <property type="match status" value="1"/>
</dbReference>
<dbReference type="Gene3D" id="3.20.20.80">
    <property type="entry name" value="Glycosidases"/>
    <property type="match status" value="1"/>
</dbReference>
<dbReference type="SUPFAM" id="SSF55545">
    <property type="entry name" value="beta-N-acetylhexosaminidase-like domain"/>
    <property type="match status" value="1"/>
</dbReference>
<comment type="similarity">
    <text evidence="2">Belongs to the glycosyl hydrolase 20 family.</text>
</comment>
<dbReference type="GO" id="GO:0030203">
    <property type="term" value="P:glycosaminoglycan metabolic process"/>
    <property type="evidence" value="ECO:0007669"/>
    <property type="project" value="TreeGrafter"/>
</dbReference>
<dbReference type="STRING" id="390241.SAMN04488023_12074"/>
<dbReference type="InterPro" id="IPR017853">
    <property type="entry name" value="GH"/>
</dbReference>
<dbReference type="OrthoDB" id="1006965at2"/>
<evidence type="ECO:0000256" key="2">
    <source>
        <dbReference type="ARBA" id="ARBA00006285"/>
    </source>
</evidence>
<evidence type="ECO:0000256" key="4">
    <source>
        <dbReference type="ARBA" id="ARBA00022801"/>
    </source>
</evidence>
<dbReference type="SUPFAM" id="SSF51445">
    <property type="entry name" value="(Trans)glycosidases"/>
    <property type="match status" value="1"/>
</dbReference>
<dbReference type="GO" id="GO:0016020">
    <property type="term" value="C:membrane"/>
    <property type="evidence" value="ECO:0007669"/>
    <property type="project" value="TreeGrafter"/>
</dbReference>
<dbReference type="AlphaFoldDB" id="A0A1H9T3N4"/>
<dbReference type="GO" id="GO:0005975">
    <property type="term" value="P:carbohydrate metabolic process"/>
    <property type="evidence" value="ECO:0007669"/>
    <property type="project" value="InterPro"/>
</dbReference>
<feature type="domain" description="Glycoside hydrolase family 20 catalytic" evidence="7">
    <location>
        <begin position="176"/>
        <end position="530"/>
    </location>
</feature>
<dbReference type="EC" id="3.2.1.52" evidence="3"/>
<dbReference type="PRINTS" id="PR00738">
    <property type="entry name" value="GLHYDRLASE20"/>
</dbReference>
<protein>
    <recommendedName>
        <fullName evidence="3">beta-N-acetylhexosaminidase</fullName>
        <ecNumber evidence="3">3.2.1.52</ecNumber>
    </recommendedName>
</protein>
<keyword evidence="4" id="KW-0378">Hydrolase</keyword>
<dbReference type="InterPro" id="IPR015882">
    <property type="entry name" value="HEX_bac_N"/>
</dbReference>
<dbReference type="InterPro" id="IPR015883">
    <property type="entry name" value="Glyco_hydro_20_cat"/>
</dbReference>
<dbReference type="InterPro" id="IPR029018">
    <property type="entry name" value="Hex-like_dom2"/>
</dbReference>
<accession>A0A1H9T3N4</accession>
<dbReference type="Pfam" id="PF00728">
    <property type="entry name" value="Glyco_hydro_20"/>
    <property type="match status" value="1"/>
</dbReference>
<dbReference type="PANTHER" id="PTHR22600">
    <property type="entry name" value="BETA-HEXOSAMINIDASE"/>
    <property type="match status" value="1"/>
</dbReference>
<feature type="active site" description="Proton donor" evidence="6">
    <location>
        <position position="358"/>
    </location>
</feature>
<dbReference type="PANTHER" id="PTHR22600:SF57">
    <property type="entry name" value="BETA-N-ACETYLHEXOSAMINIDASE"/>
    <property type="match status" value="1"/>
</dbReference>
<evidence type="ECO:0000256" key="6">
    <source>
        <dbReference type="PIRSR" id="PIRSR625705-1"/>
    </source>
</evidence>
<dbReference type="Gene3D" id="3.30.379.10">
    <property type="entry name" value="Chitobiase/beta-hexosaminidase domain 2-like"/>
    <property type="match status" value="1"/>
</dbReference>